<keyword evidence="2" id="KW-0472">Membrane</keyword>
<evidence type="ECO:0000313" key="4">
    <source>
        <dbReference type="Proteomes" id="UP000002358"/>
    </source>
</evidence>
<name>A0A7M7IVR1_NASVI</name>
<evidence type="ECO:0000256" key="1">
    <source>
        <dbReference type="SAM" id="MobiDB-lite"/>
    </source>
</evidence>
<feature type="compositionally biased region" description="Basic and acidic residues" evidence="1">
    <location>
        <begin position="332"/>
        <end position="341"/>
    </location>
</feature>
<evidence type="ECO:0000313" key="3">
    <source>
        <dbReference type="EnsemblMetazoa" id="XP_016842874"/>
    </source>
</evidence>
<feature type="compositionally biased region" description="Polar residues" evidence="1">
    <location>
        <begin position="290"/>
        <end position="304"/>
    </location>
</feature>
<keyword evidence="2" id="KW-0812">Transmembrane</keyword>
<dbReference type="EnsemblMetazoa" id="XM_008205895">
    <property type="protein sequence ID" value="XP_008204117"/>
    <property type="gene ID" value="LOC100680175"/>
</dbReference>
<dbReference type="InterPro" id="IPR029162">
    <property type="entry name" value="InaF-motif"/>
</dbReference>
<organism evidence="3 4">
    <name type="scientific">Nasonia vitripennis</name>
    <name type="common">Parasitic wasp</name>
    <dbReference type="NCBI Taxonomy" id="7425"/>
    <lineage>
        <taxon>Eukaryota</taxon>
        <taxon>Metazoa</taxon>
        <taxon>Ecdysozoa</taxon>
        <taxon>Arthropoda</taxon>
        <taxon>Hexapoda</taxon>
        <taxon>Insecta</taxon>
        <taxon>Pterygota</taxon>
        <taxon>Neoptera</taxon>
        <taxon>Endopterygota</taxon>
        <taxon>Hymenoptera</taxon>
        <taxon>Apocrita</taxon>
        <taxon>Proctotrupomorpha</taxon>
        <taxon>Chalcidoidea</taxon>
        <taxon>Pteromalidae</taxon>
        <taxon>Pteromalinae</taxon>
        <taxon>Nasonia</taxon>
    </lineage>
</organism>
<keyword evidence="2" id="KW-1133">Transmembrane helix</keyword>
<feature type="compositionally biased region" description="Low complexity" evidence="1">
    <location>
        <begin position="273"/>
        <end position="289"/>
    </location>
</feature>
<feature type="compositionally biased region" description="Polar residues" evidence="1">
    <location>
        <begin position="256"/>
        <end position="272"/>
    </location>
</feature>
<dbReference type="OrthoDB" id="8113027at2759"/>
<feature type="compositionally biased region" description="Polar residues" evidence="1">
    <location>
        <begin position="201"/>
        <end position="217"/>
    </location>
</feature>
<dbReference type="RefSeq" id="XP_008204117.1">
    <property type="nucleotide sequence ID" value="XM_008205895.3"/>
</dbReference>
<dbReference type="GeneID" id="100680175"/>
<feature type="compositionally biased region" description="Polar residues" evidence="1">
    <location>
        <begin position="1"/>
        <end position="12"/>
    </location>
</feature>
<dbReference type="Proteomes" id="UP000002358">
    <property type="component" value="Chromosome 4"/>
</dbReference>
<feature type="region of interest" description="Disordered" evidence="1">
    <location>
        <begin position="171"/>
        <end position="352"/>
    </location>
</feature>
<reference evidence="3" key="1">
    <citation type="submission" date="2021-01" db="UniProtKB">
        <authorList>
            <consortium name="EnsemblMetazoa"/>
        </authorList>
    </citation>
    <scope>IDENTIFICATION</scope>
</reference>
<dbReference type="EnsemblMetazoa" id="XM_016987385">
    <property type="protein sequence ID" value="XP_016842874"/>
    <property type="gene ID" value="LOC100680175"/>
</dbReference>
<feature type="compositionally biased region" description="Basic and acidic residues" evidence="1">
    <location>
        <begin position="236"/>
        <end position="248"/>
    </location>
</feature>
<evidence type="ECO:0000256" key="2">
    <source>
        <dbReference type="SAM" id="Phobius"/>
    </source>
</evidence>
<dbReference type="AlphaFoldDB" id="A0A7M7IVR1"/>
<feature type="region of interest" description="Disordered" evidence="1">
    <location>
        <begin position="1"/>
        <end position="21"/>
    </location>
</feature>
<dbReference type="PANTHER" id="PTHR34929:SF1">
    <property type="entry name" value="INAF MOTIF CONTAINING 2"/>
    <property type="match status" value="1"/>
</dbReference>
<sequence length="352" mass="38316">MMSSGAETSSENPADKAKQDALYEDREPKKIIRIITVTAYMVSVSFVGIVLSAYYIFLWHPPNPRLMHAQAISSHSEPRVDFHVAPELDAPTRGPPAMIMSRMAPAAIDVFAAADAEARLHPEQERLKTRREIVKNINPVLKANFEKGKSSAEATLGLQDVTMLAPVIAESSSSNSDASFSTNSSGDQTDRTRNSRTSSSLKNDASSEEVSGASSTRATKKVSSVKKQHQMPFALKHLEVPIKSEGSRKRPLKVRTTPTTRGTSPDGTTPLGSSTTDSSQSTYDSSPQQLVKSSLYRTLTTPASQRDVDYSTDLPLMPSISSDQFQAVPHVTNDEEYHDSTIEPGADDLMDD</sequence>
<proteinExistence type="predicted"/>
<keyword evidence="4" id="KW-1185">Reference proteome</keyword>
<dbReference type="RefSeq" id="XP_016842874.1">
    <property type="nucleotide sequence ID" value="XM_016987385.3"/>
</dbReference>
<dbReference type="PANTHER" id="PTHR34929">
    <property type="entry name" value="ZGC:153157"/>
    <property type="match status" value="1"/>
</dbReference>
<protein>
    <recommendedName>
        <fullName evidence="5">Transmembrane protein</fullName>
    </recommendedName>
</protein>
<accession>A0A7M7IVR1</accession>
<dbReference type="Pfam" id="PF15018">
    <property type="entry name" value="InaF-motif"/>
    <property type="match status" value="1"/>
</dbReference>
<dbReference type="KEGG" id="nvi:100680175"/>
<feature type="transmembrane region" description="Helical" evidence="2">
    <location>
        <begin position="34"/>
        <end position="57"/>
    </location>
</feature>
<feature type="compositionally biased region" description="Low complexity" evidence="1">
    <location>
        <begin position="171"/>
        <end position="185"/>
    </location>
</feature>
<feature type="compositionally biased region" description="Basic residues" evidence="1">
    <location>
        <begin position="218"/>
        <end position="229"/>
    </location>
</feature>
<dbReference type="InParanoid" id="A0A7M7IVR1"/>
<evidence type="ECO:0008006" key="5">
    <source>
        <dbReference type="Google" id="ProtNLM"/>
    </source>
</evidence>